<dbReference type="AlphaFoldDB" id="V7HV15"/>
<dbReference type="Proteomes" id="UP000019205">
    <property type="component" value="Chromosome"/>
</dbReference>
<sequence>MVEYGIECFADRCHMRLFEARFKVVRCEAGGMEQRVAFPQGYFHGIGQFEHHVPAGLAAPCFKPTQMPLGNVRRFCQVQLR</sequence>
<gene>
    <name evidence="1" type="ORF">KT71_000182</name>
</gene>
<reference evidence="1 2" key="1">
    <citation type="journal article" date="2007" name="Proc. Natl. Acad. Sci. U.S.A.">
        <title>Characterization of a marine gammaproteobacterium capable of aerobic anoxygenic photosynthesis.</title>
        <authorList>
            <person name="Fuchs B.M."/>
            <person name="Spring S."/>
            <person name="Teeling H."/>
            <person name="Quast C."/>
            <person name="Wulf J."/>
            <person name="Schattenhofer M."/>
            <person name="Yan S."/>
            <person name="Ferriera S."/>
            <person name="Johnson J."/>
            <person name="Glockner F.O."/>
            <person name="Amann R."/>
        </authorList>
    </citation>
    <scope>NUCLEOTIDE SEQUENCE [LARGE SCALE GENOMIC DNA]</scope>
    <source>
        <strain evidence="1">KT71</strain>
    </source>
</reference>
<dbReference type="HOGENOM" id="CLU_2567979_0_0_6"/>
<evidence type="ECO:0000313" key="1">
    <source>
        <dbReference type="EMBL" id="ESZ89382.1"/>
    </source>
</evidence>
<protein>
    <submittedName>
        <fullName evidence="1">Uncharacterized protein</fullName>
    </submittedName>
</protein>
<dbReference type="STRING" id="314285.KT71_000182"/>
<evidence type="ECO:0000313" key="2">
    <source>
        <dbReference type="Proteomes" id="UP000019205"/>
    </source>
</evidence>
<organism evidence="1 2">
    <name type="scientific">Congregibacter litoralis KT71</name>
    <dbReference type="NCBI Taxonomy" id="314285"/>
    <lineage>
        <taxon>Bacteria</taxon>
        <taxon>Pseudomonadati</taxon>
        <taxon>Pseudomonadota</taxon>
        <taxon>Gammaproteobacteria</taxon>
        <taxon>Cellvibrionales</taxon>
        <taxon>Halieaceae</taxon>
        <taxon>Congregibacter</taxon>
    </lineage>
</organism>
<proteinExistence type="predicted"/>
<comment type="caution">
    <text evidence="1">The sequence shown here is derived from an EMBL/GenBank/DDBJ whole genome shotgun (WGS) entry which is preliminary data.</text>
</comment>
<reference evidence="1 2" key="2">
    <citation type="journal article" date="2009" name="PLoS ONE">
        <title>The photosynthetic apparatus and its regulation in the aerobic gammaproteobacterium Congregibacter litoralis gen. nov., sp. nov.</title>
        <authorList>
            <person name="Spring S."/>
            <person name="Lunsdorf H."/>
            <person name="Fuchs B.M."/>
            <person name="Tindall B.J."/>
        </authorList>
    </citation>
    <scope>NUCLEOTIDE SEQUENCE [LARGE SCALE GENOMIC DNA]</scope>
    <source>
        <strain evidence="1">KT71</strain>
    </source>
</reference>
<name>V7HV15_9GAMM</name>
<keyword evidence="2" id="KW-1185">Reference proteome</keyword>
<accession>V7HV15</accession>
<dbReference type="EMBL" id="AAOA02000002">
    <property type="protein sequence ID" value="ESZ89382.1"/>
    <property type="molecule type" value="Genomic_DNA"/>
</dbReference>